<protein>
    <submittedName>
        <fullName evidence="1">Uncharacterized protein</fullName>
    </submittedName>
</protein>
<accession>A0ABR7LNT4</accession>
<proteinExistence type="predicted"/>
<name>A0ABR7LNT4_9ACTN</name>
<dbReference type="RefSeq" id="WP_187243363.1">
    <property type="nucleotide sequence ID" value="NZ_BAAAOK010000009.1"/>
</dbReference>
<keyword evidence="2" id="KW-1185">Reference proteome</keyword>
<comment type="caution">
    <text evidence="1">The sequence shown here is derived from an EMBL/GenBank/DDBJ whole genome shotgun (WGS) entry which is preliminary data.</text>
</comment>
<evidence type="ECO:0000313" key="2">
    <source>
        <dbReference type="Proteomes" id="UP000805614"/>
    </source>
</evidence>
<sequence length="51" mass="5141">MYPATASKAAGWTAPAKSYRSLAWAPNEASGCCGERGTENAGLDTVGPAVP</sequence>
<dbReference type="Proteomes" id="UP000805614">
    <property type="component" value="Unassembled WGS sequence"/>
</dbReference>
<gene>
    <name evidence="1" type="ORF">HKK74_12610</name>
</gene>
<organism evidence="1 2">
    <name type="scientific">Actinomadura alba</name>
    <dbReference type="NCBI Taxonomy" id="406431"/>
    <lineage>
        <taxon>Bacteria</taxon>
        <taxon>Bacillati</taxon>
        <taxon>Actinomycetota</taxon>
        <taxon>Actinomycetes</taxon>
        <taxon>Streptosporangiales</taxon>
        <taxon>Thermomonosporaceae</taxon>
        <taxon>Actinomadura</taxon>
    </lineage>
</organism>
<dbReference type="EMBL" id="JABVEC010000008">
    <property type="protein sequence ID" value="MBC6466338.1"/>
    <property type="molecule type" value="Genomic_DNA"/>
</dbReference>
<reference evidence="1 2" key="1">
    <citation type="submission" date="2020-06" db="EMBL/GenBank/DDBJ databases">
        <title>Actinomadura xiongansis sp. nov., isolated from soil of Baiyangdian.</title>
        <authorList>
            <person name="Zhang X."/>
        </authorList>
    </citation>
    <scope>NUCLEOTIDE SEQUENCE [LARGE SCALE GENOMIC DNA]</scope>
    <source>
        <strain evidence="1 2">HBUM206468</strain>
    </source>
</reference>
<evidence type="ECO:0000313" key="1">
    <source>
        <dbReference type="EMBL" id="MBC6466338.1"/>
    </source>
</evidence>